<evidence type="ECO:0000259" key="2">
    <source>
        <dbReference type="Pfam" id="PF24781"/>
    </source>
</evidence>
<proteinExistence type="predicted"/>
<dbReference type="InterPro" id="IPR003516">
    <property type="entry name" value="FANCA"/>
</dbReference>
<keyword evidence="3" id="KW-1185">Reference proteome</keyword>
<dbReference type="PANTHER" id="PTHR12047">
    <property type="entry name" value="FANCONI ANEMIA GROUP A PROTEIN"/>
    <property type="match status" value="1"/>
</dbReference>
<evidence type="ECO:0000313" key="4">
    <source>
        <dbReference type="RefSeq" id="XP_012946279.1"/>
    </source>
</evidence>
<feature type="domain" description="Fanconi anaemia group A protein N-terminal" evidence="1">
    <location>
        <begin position="126"/>
        <end position="461"/>
    </location>
</feature>
<accession>A0ABM1AER4</accession>
<dbReference type="Proteomes" id="UP000694888">
    <property type="component" value="Unplaced"/>
</dbReference>
<reference evidence="4" key="1">
    <citation type="submission" date="2025-08" db="UniProtKB">
        <authorList>
            <consortium name="RefSeq"/>
        </authorList>
    </citation>
    <scope>IDENTIFICATION</scope>
</reference>
<feature type="domain" description="Fanconi anaemia group A protein helical" evidence="2">
    <location>
        <begin position="489"/>
        <end position="568"/>
    </location>
</feature>
<dbReference type="Pfam" id="PF15865">
    <property type="entry name" value="Fanconi_A_N"/>
    <property type="match status" value="1"/>
</dbReference>
<organism evidence="3 4">
    <name type="scientific">Aplysia californica</name>
    <name type="common">California sea hare</name>
    <dbReference type="NCBI Taxonomy" id="6500"/>
    <lineage>
        <taxon>Eukaryota</taxon>
        <taxon>Metazoa</taxon>
        <taxon>Spiralia</taxon>
        <taxon>Lophotrochozoa</taxon>
        <taxon>Mollusca</taxon>
        <taxon>Gastropoda</taxon>
        <taxon>Heterobranchia</taxon>
        <taxon>Euthyneura</taxon>
        <taxon>Tectipleura</taxon>
        <taxon>Aplysiida</taxon>
        <taxon>Aplysioidea</taxon>
        <taxon>Aplysiidae</taxon>
        <taxon>Aplysia</taxon>
    </lineage>
</organism>
<evidence type="ECO:0000259" key="1">
    <source>
        <dbReference type="Pfam" id="PF15865"/>
    </source>
</evidence>
<sequence length="579" mass="64690">MLSNEDEALLQDAAFQLIASSVDPKALFQEMVSLSKKARLDSTNSLSGSLHVENLLSVTCEVGAPEKYENSVLATPVLAKQVLDLASTFPFPCSSRDRNTEVEFQMCIHLMNKSIQKGVFIPSLCWSMLSECQLPLEMLWRLHECQAIQLDAYLASKVCEKSFQCSVVKDLVKLCQCTQADRPGKRKVLAGLTSHFLLKGYLVENSSLRKVYTKMLDGVLEALIDVPESGDESPRPLLLTDFSDFEENFPVEALRKFSLHALSVLLAYKAELSAEESLRQQGDWDQLSTHDTMREMMKQLFLLLDCEEVVGCLERFLAAGRINVRSVYTFSSALLVSYENAAPVLSDFVKKRLSEAVESSSVQQVACALLLSRLSSLLGPHLFPPYQDWFQDAVGKNSSSVAPTKSTFLFLVNFLSSLVPVERPEYLKAHILRRPYVPPKGKETYEDYVILAKTRLVDLKVPLNDVWGGIYDNPSSSSVSTVTAAKADAAEQDVEKAVQAFADSGKIPTALIEASIFRKPYFIGKFLAALLKPRLLPDEPDMRMKLIEEVKRSGRIPENLYSRYQEGCHKERQALLEGD</sequence>
<dbReference type="PANTHER" id="PTHR12047:SF2">
    <property type="entry name" value="FANCONI ANEMIA GROUP A PROTEIN"/>
    <property type="match status" value="1"/>
</dbReference>
<dbReference type="GeneID" id="101852304"/>
<dbReference type="InterPro" id="IPR031729">
    <property type="entry name" value="Fanconi_A_N"/>
</dbReference>
<dbReference type="Pfam" id="PF24781">
    <property type="entry name" value="FANCA_helical"/>
    <property type="match status" value="1"/>
</dbReference>
<evidence type="ECO:0000313" key="3">
    <source>
        <dbReference type="Proteomes" id="UP000694888"/>
    </source>
</evidence>
<name>A0ABM1AER4_APLCA</name>
<protein>
    <submittedName>
        <fullName evidence="4">Fanconi anemia group A protein</fullName>
    </submittedName>
</protein>
<dbReference type="RefSeq" id="XP_012946279.1">
    <property type="nucleotide sequence ID" value="XM_013090825.2"/>
</dbReference>
<dbReference type="InterPro" id="IPR055386">
    <property type="entry name" value="FANCA_helical"/>
</dbReference>
<gene>
    <name evidence="4" type="primary">LOC101852304</name>
</gene>